<keyword evidence="2" id="KW-0812">Transmembrane</keyword>
<reference evidence="3 4" key="1">
    <citation type="submission" date="2019-06" db="EMBL/GenBank/DDBJ databases">
        <title>A chromosomal-level reference genome of Carpinus fangiana (Coryloideae, Betulaceae).</title>
        <authorList>
            <person name="Yang X."/>
            <person name="Wang Z."/>
            <person name="Zhang L."/>
            <person name="Hao G."/>
            <person name="Liu J."/>
            <person name="Yang Y."/>
        </authorList>
    </citation>
    <scope>NUCLEOTIDE SEQUENCE [LARGE SCALE GENOMIC DNA]</scope>
    <source>
        <strain evidence="3">Cfa_2016G</strain>
        <tissue evidence="3">Leaf</tissue>
    </source>
</reference>
<evidence type="ECO:0000256" key="1">
    <source>
        <dbReference type="SAM" id="MobiDB-lite"/>
    </source>
</evidence>
<comment type="caution">
    <text evidence="3">The sequence shown here is derived from an EMBL/GenBank/DDBJ whole genome shotgun (WGS) entry which is preliminary data.</text>
</comment>
<feature type="region of interest" description="Disordered" evidence="1">
    <location>
        <begin position="248"/>
        <end position="270"/>
    </location>
</feature>
<accession>A0A5N6KY41</accession>
<dbReference type="OrthoDB" id="77405at2759"/>
<evidence type="ECO:0008006" key="5">
    <source>
        <dbReference type="Google" id="ProtNLM"/>
    </source>
</evidence>
<protein>
    <recommendedName>
        <fullName evidence="5">RRM domain-containing protein</fullName>
    </recommendedName>
</protein>
<dbReference type="AlphaFoldDB" id="A0A5N6KY41"/>
<sequence>MRQLRIIDPTTSQNLLAFYRDRIAFIFEHHIRPDEYRTLTSANLPRMRGLLSISHEFFDDAVRYTGPAPPGFSTPLDQASTDWTATRPFETLNPNSYRNGSALDIHAAQLKQMGQGKAGCCPSTRGVLGRDSGIALSNATSGGSADLKHTGSDTQTYVMRELGRRLEELQSEPNRNLSLSGASAITSLGVLQASPPMSDCNGASNDAPTSTGGGSWAKVAAIADIQPQSNADSHFANHCSLSHQRARLQSDSSGHHVNPTQTRSEAGEIPHPATEPHLNQFRVVWLFNIPPSYTSLQVSRHVTSGPVFSLSMELDVAPHLPGLSACIIFQHAAHAEDFLLSNNCSVIFPELPSGDGHADPETSQNVGTRNKYHKDAPNASLELGPPYPLSNQDEIFAAMEPPLMARRRVKWARSRLFHAVPISTFKRDVLKLVGGHENVEMWHFYNPGECTVVFASVATAYLVVSTFGVWGAAKTKGVLKKGANELDKIKADGRYMGVEVAFCKDFNEAPAGKIISSFGVGGGVSAGIPGYEGIYEGPKIRINAL</sequence>
<gene>
    <name evidence="3" type="ORF">FH972_024349</name>
</gene>
<name>A0A5N6KY41_9ROSI</name>
<evidence type="ECO:0000313" key="3">
    <source>
        <dbReference type="EMBL" id="KAB8360611.1"/>
    </source>
</evidence>
<keyword evidence="4" id="KW-1185">Reference proteome</keyword>
<feature type="transmembrane region" description="Helical" evidence="2">
    <location>
        <begin position="452"/>
        <end position="473"/>
    </location>
</feature>
<dbReference type="EMBL" id="VIBQ01000017">
    <property type="protein sequence ID" value="KAB8360611.1"/>
    <property type="molecule type" value="Genomic_DNA"/>
</dbReference>
<feature type="region of interest" description="Disordered" evidence="1">
    <location>
        <begin position="353"/>
        <end position="373"/>
    </location>
</feature>
<organism evidence="3 4">
    <name type="scientific">Carpinus fangiana</name>
    <dbReference type="NCBI Taxonomy" id="176857"/>
    <lineage>
        <taxon>Eukaryota</taxon>
        <taxon>Viridiplantae</taxon>
        <taxon>Streptophyta</taxon>
        <taxon>Embryophyta</taxon>
        <taxon>Tracheophyta</taxon>
        <taxon>Spermatophyta</taxon>
        <taxon>Magnoliopsida</taxon>
        <taxon>eudicotyledons</taxon>
        <taxon>Gunneridae</taxon>
        <taxon>Pentapetalae</taxon>
        <taxon>rosids</taxon>
        <taxon>fabids</taxon>
        <taxon>Fagales</taxon>
        <taxon>Betulaceae</taxon>
        <taxon>Carpinus</taxon>
    </lineage>
</organism>
<proteinExistence type="predicted"/>
<evidence type="ECO:0000313" key="4">
    <source>
        <dbReference type="Proteomes" id="UP000327013"/>
    </source>
</evidence>
<dbReference type="Proteomes" id="UP000327013">
    <property type="component" value="Unassembled WGS sequence"/>
</dbReference>
<keyword evidence="2" id="KW-0472">Membrane</keyword>
<evidence type="ECO:0000256" key="2">
    <source>
        <dbReference type="SAM" id="Phobius"/>
    </source>
</evidence>
<keyword evidence="2" id="KW-1133">Transmembrane helix</keyword>